<feature type="transmembrane region" description="Helical" evidence="7">
    <location>
        <begin position="517"/>
        <end position="538"/>
    </location>
</feature>
<accession>A0A399EV95</accession>
<protein>
    <submittedName>
        <fullName evidence="9">Phosphate-import permease protein PhnE</fullName>
    </submittedName>
</protein>
<keyword evidence="6 7" id="KW-0472">Membrane</keyword>
<evidence type="ECO:0000256" key="7">
    <source>
        <dbReference type="RuleBase" id="RU363032"/>
    </source>
</evidence>
<feature type="transmembrane region" description="Helical" evidence="7">
    <location>
        <begin position="404"/>
        <end position="427"/>
    </location>
</feature>
<dbReference type="PANTHER" id="PTHR30043:SF1">
    <property type="entry name" value="ABC TRANSPORT SYSTEM PERMEASE PROTEIN P69"/>
    <property type="match status" value="1"/>
</dbReference>
<feature type="transmembrane region" description="Helical" evidence="7">
    <location>
        <begin position="28"/>
        <end position="46"/>
    </location>
</feature>
<dbReference type="AlphaFoldDB" id="A0A399EV95"/>
<feature type="domain" description="ABC transmembrane type-1" evidence="8">
    <location>
        <begin position="348"/>
        <end position="535"/>
    </location>
</feature>
<dbReference type="CDD" id="cd06261">
    <property type="entry name" value="TM_PBP2"/>
    <property type="match status" value="1"/>
</dbReference>
<dbReference type="EMBL" id="QWKZ01000026">
    <property type="protein sequence ID" value="RIH87019.1"/>
    <property type="molecule type" value="Genomic_DNA"/>
</dbReference>
<evidence type="ECO:0000256" key="4">
    <source>
        <dbReference type="ARBA" id="ARBA00022692"/>
    </source>
</evidence>
<keyword evidence="4 7" id="KW-0812">Transmembrane</keyword>
<evidence type="ECO:0000256" key="3">
    <source>
        <dbReference type="ARBA" id="ARBA00022475"/>
    </source>
</evidence>
<evidence type="ECO:0000256" key="6">
    <source>
        <dbReference type="ARBA" id="ARBA00023136"/>
    </source>
</evidence>
<evidence type="ECO:0000313" key="9">
    <source>
        <dbReference type="EMBL" id="RIH87019.1"/>
    </source>
</evidence>
<comment type="subcellular location">
    <subcellularLocation>
        <location evidence="1 7">Cell membrane</location>
        <topology evidence="1 7">Multi-pass membrane protein</topology>
    </subcellularLocation>
</comment>
<feature type="transmembrane region" description="Helical" evidence="7">
    <location>
        <begin position="254"/>
        <end position="275"/>
    </location>
</feature>
<dbReference type="Proteomes" id="UP000265800">
    <property type="component" value="Unassembled WGS sequence"/>
</dbReference>
<feature type="transmembrane region" description="Helical" evidence="7">
    <location>
        <begin position="149"/>
        <end position="168"/>
    </location>
</feature>
<feature type="transmembrane region" description="Helical" evidence="7">
    <location>
        <begin position="348"/>
        <end position="374"/>
    </location>
</feature>
<dbReference type="RefSeq" id="WP_119359761.1">
    <property type="nucleotide sequence ID" value="NZ_QWKZ01000026.1"/>
</dbReference>
<dbReference type="InterPro" id="IPR005769">
    <property type="entry name" value="PhnE/PtxC"/>
</dbReference>
<sequence>MSALWVYTLLGLLLASLAGVAKGSMRRWTVGAGLALLVAFVAFPFSRARGFLSRDTVDPTLLALTPLFPLLWLIPLGVALALLLTHRGGRPAGVGGVLGGAAALLAAGSWYTQPPQLARLAPVEGAMEALVALVVGGSVALLSLNRLRWRLPLLISAVLAGGLTFLWFHAPQGGGAYLPKSLGYYKLIYPTPEGTQQAIVESYNQSLPELNAIRKELGQEELKPIQSLGDLQGALPAQASSQGYRQVQPSTTQYGAFAVFFLAGVMLGAGLMQLFNPALQEPDDLRAGLLIALVASALIPAFDATEFDLGKLVVGWPFLQQFADKAWPPLLADAASERYPLQEVLSQIAVTVQMALVGTFLAAVFAMPLSFLAARNVTLGSPWMRGVFYTTRLFLNVLRGVPTLIIALILVAAVGLGPFAGVMAIAIHSLTELGKLYSEAIENADKGPVEALESTGAAGANVVRWAILPQVLPLFVSYTIYNFEINFRSSLVLGLVGAGGIGYFINEKMASGQYDQMMVGVIAIVVVVNIIDFASSWLRSRLV</sequence>
<gene>
    <name evidence="9" type="primary">phnE</name>
    <name evidence="9" type="ORF">Mlute_01096</name>
</gene>
<reference evidence="9 10" key="1">
    <citation type="submission" date="2018-08" db="EMBL/GenBank/DDBJ databases">
        <title>Meiothermus luteus KCTC 52599 genome sequencing project.</title>
        <authorList>
            <person name="Da Costa M.S."/>
            <person name="Albuquerque L."/>
            <person name="Raposo P."/>
            <person name="Froufe H.J.C."/>
            <person name="Barroso C.S."/>
            <person name="Egas C."/>
        </authorList>
    </citation>
    <scope>NUCLEOTIDE SEQUENCE [LARGE SCALE GENOMIC DNA]</scope>
    <source>
        <strain evidence="9 10">KCTC 52599</strain>
    </source>
</reference>
<dbReference type="PROSITE" id="PS50928">
    <property type="entry name" value="ABC_TM1"/>
    <property type="match status" value="1"/>
</dbReference>
<dbReference type="InterPro" id="IPR035906">
    <property type="entry name" value="MetI-like_sf"/>
</dbReference>
<feature type="transmembrane region" description="Helical" evidence="7">
    <location>
        <begin position="462"/>
        <end position="481"/>
    </location>
</feature>
<comment type="similarity">
    <text evidence="7">Belongs to the binding-protein-dependent transport system permease family.</text>
</comment>
<keyword evidence="5 7" id="KW-1133">Transmembrane helix</keyword>
<organism evidence="9 10">
    <name type="scientific">Meiothermus luteus</name>
    <dbReference type="NCBI Taxonomy" id="2026184"/>
    <lineage>
        <taxon>Bacteria</taxon>
        <taxon>Thermotogati</taxon>
        <taxon>Deinococcota</taxon>
        <taxon>Deinococci</taxon>
        <taxon>Thermales</taxon>
        <taxon>Thermaceae</taxon>
        <taxon>Meiothermus</taxon>
    </lineage>
</organism>
<name>A0A399EV95_9DEIN</name>
<dbReference type="Pfam" id="PF00528">
    <property type="entry name" value="BPD_transp_1"/>
    <property type="match status" value="1"/>
</dbReference>
<evidence type="ECO:0000256" key="2">
    <source>
        <dbReference type="ARBA" id="ARBA00022448"/>
    </source>
</evidence>
<feature type="transmembrane region" description="Helical" evidence="7">
    <location>
        <begin position="123"/>
        <end position="143"/>
    </location>
</feature>
<evidence type="ECO:0000313" key="10">
    <source>
        <dbReference type="Proteomes" id="UP000265800"/>
    </source>
</evidence>
<feature type="transmembrane region" description="Helical" evidence="7">
    <location>
        <begin position="487"/>
        <end position="505"/>
    </location>
</feature>
<keyword evidence="3" id="KW-1003">Cell membrane</keyword>
<comment type="caution">
    <text evidence="9">The sequence shown here is derived from an EMBL/GenBank/DDBJ whole genome shotgun (WGS) entry which is preliminary data.</text>
</comment>
<proteinExistence type="inferred from homology"/>
<dbReference type="Gene3D" id="1.10.3720.10">
    <property type="entry name" value="MetI-like"/>
    <property type="match status" value="1"/>
</dbReference>
<keyword evidence="2 7" id="KW-0813">Transport</keyword>
<dbReference type="GO" id="GO:0015416">
    <property type="term" value="F:ABC-type phosphonate transporter activity"/>
    <property type="evidence" value="ECO:0007669"/>
    <property type="project" value="InterPro"/>
</dbReference>
<dbReference type="OrthoDB" id="8557224at2"/>
<evidence type="ECO:0000256" key="5">
    <source>
        <dbReference type="ARBA" id="ARBA00022989"/>
    </source>
</evidence>
<dbReference type="GO" id="GO:0005886">
    <property type="term" value="C:plasma membrane"/>
    <property type="evidence" value="ECO:0007669"/>
    <property type="project" value="UniProtKB-SubCell"/>
</dbReference>
<feature type="transmembrane region" description="Helical" evidence="7">
    <location>
        <begin position="287"/>
        <end position="304"/>
    </location>
</feature>
<dbReference type="NCBIfam" id="TIGR01097">
    <property type="entry name" value="PhnE"/>
    <property type="match status" value="1"/>
</dbReference>
<evidence type="ECO:0000259" key="8">
    <source>
        <dbReference type="PROSITE" id="PS50928"/>
    </source>
</evidence>
<evidence type="ECO:0000256" key="1">
    <source>
        <dbReference type="ARBA" id="ARBA00004651"/>
    </source>
</evidence>
<dbReference type="PANTHER" id="PTHR30043">
    <property type="entry name" value="PHOSPHONATES TRANSPORT SYSTEM PERMEASE PROTEIN"/>
    <property type="match status" value="1"/>
</dbReference>
<feature type="transmembrane region" description="Helical" evidence="7">
    <location>
        <begin position="92"/>
        <end position="111"/>
    </location>
</feature>
<dbReference type="InterPro" id="IPR000515">
    <property type="entry name" value="MetI-like"/>
</dbReference>
<dbReference type="SUPFAM" id="SSF161098">
    <property type="entry name" value="MetI-like"/>
    <property type="match status" value="1"/>
</dbReference>
<feature type="transmembrane region" description="Helical" evidence="7">
    <location>
        <begin position="67"/>
        <end position="86"/>
    </location>
</feature>
<keyword evidence="10" id="KW-1185">Reference proteome</keyword>